<organism evidence="1 2">
    <name type="scientific">Citrobacter tructae</name>
    <dbReference type="NCBI Taxonomy" id="2562449"/>
    <lineage>
        <taxon>Bacteria</taxon>
        <taxon>Pseudomonadati</taxon>
        <taxon>Pseudomonadota</taxon>
        <taxon>Gammaproteobacteria</taxon>
        <taxon>Enterobacterales</taxon>
        <taxon>Enterobacteriaceae</taxon>
        <taxon>Citrobacter</taxon>
    </lineage>
</organism>
<proteinExistence type="predicted"/>
<reference evidence="1 2" key="1">
    <citation type="submission" date="2019-03" db="EMBL/GenBank/DDBJ databases">
        <title>Complete genome sequence of Citrobacter sp. SNU WT2 isolated from diseased rainbow trout.</title>
        <authorList>
            <person name="Oh W.T."/>
            <person name="Park S.C."/>
        </authorList>
    </citation>
    <scope>NUCLEOTIDE SEQUENCE [LARGE SCALE GENOMIC DNA]</scope>
    <source>
        <strain evidence="1 2">SNU WT2</strain>
    </source>
</reference>
<evidence type="ECO:0000313" key="1">
    <source>
        <dbReference type="EMBL" id="QBX82574.1"/>
    </source>
</evidence>
<gene>
    <name evidence="1" type="ORF">E4Z61_20310</name>
</gene>
<accession>A0ABX5T7V6</accession>
<dbReference type="Pfam" id="PF11876">
    <property type="entry name" value="TsiV"/>
    <property type="match status" value="1"/>
</dbReference>
<name>A0ABX5T7V6_9ENTR</name>
<sequence>MDFFDKFKQAEYEFTYGAEEDSERHNALQVGLVAWFYLDKGYTRENRARIAEAYQLYHNEFGKKLKWGYIDDPNKDMDYSAISPKEFKEAIANSFGDDIDFKWYSDKGFRFASDYSVNVNSPAGWYESVHKRVSCFGFSLPVSELKDKSNLEKLLSHFCSVLQPIHGLMGLGIQQCYEEERYQHLEYDIGQEFLGVDIPGGLTDKRLRNGFRTINWQTFFNNEWLEKLGGMSYLRSTLSNPAINITPYNGGVIIRAGEWPELGWVNDNPYPELYVKVNNVLKPIRAPEIGSLGYGSIAGEIRFDDNSTARWLARFDVELPSLATIPAAKDPERITRWTDEISPYAGQWATIVNGTTQYIQTREGQKMPPFEDKHGKQHRANWKLLKRDDKGSVFVLPE</sequence>
<evidence type="ECO:0000313" key="2">
    <source>
        <dbReference type="Proteomes" id="UP000296284"/>
    </source>
</evidence>
<dbReference type="RefSeq" id="WP_135324285.1">
    <property type="nucleotide sequence ID" value="NZ_CP038469.1"/>
</dbReference>
<keyword evidence="2" id="KW-1185">Reference proteome</keyword>
<protein>
    <submittedName>
        <fullName evidence="1">DUF3396 domain-containing protein</fullName>
    </submittedName>
</protein>
<dbReference type="EMBL" id="CP038469">
    <property type="protein sequence ID" value="QBX82574.1"/>
    <property type="molecule type" value="Genomic_DNA"/>
</dbReference>
<dbReference type="Proteomes" id="UP000296284">
    <property type="component" value="Chromosome"/>
</dbReference>
<dbReference type="InterPro" id="IPR021815">
    <property type="entry name" value="TsiV"/>
</dbReference>